<dbReference type="AlphaFoldDB" id="A0A834G1U1"/>
<evidence type="ECO:0000313" key="4">
    <source>
        <dbReference type="EMBL" id="KAF7120097.1"/>
    </source>
</evidence>
<name>A0A834G1U1_RHOSS</name>
<feature type="transmembrane region" description="Helical" evidence="2">
    <location>
        <begin position="242"/>
        <end position="265"/>
    </location>
</feature>
<dbReference type="Gene3D" id="3.40.190.10">
    <property type="entry name" value="Periplasmic binding protein-like II"/>
    <property type="match status" value="1"/>
</dbReference>
<feature type="chain" id="PRO_5032481300" evidence="3">
    <location>
        <begin position="37"/>
        <end position="315"/>
    </location>
</feature>
<organism evidence="4 5">
    <name type="scientific">Rhododendron simsii</name>
    <name type="common">Sims's rhododendron</name>
    <dbReference type="NCBI Taxonomy" id="118357"/>
    <lineage>
        <taxon>Eukaryota</taxon>
        <taxon>Viridiplantae</taxon>
        <taxon>Streptophyta</taxon>
        <taxon>Embryophyta</taxon>
        <taxon>Tracheophyta</taxon>
        <taxon>Spermatophyta</taxon>
        <taxon>Magnoliopsida</taxon>
        <taxon>eudicotyledons</taxon>
        <taxon>Gunneridae</taxon>
        <taxon>Pentapetalae</taxon>
        <taxon>asterids</taxon>
        <taxon>Ericales</taxon>
        <taxon>Ericaceae</taxon>
        <taxon>Ericoideae</taxon>
        <taxon>Rhodoreae</taxon>
        <taxon>Rhododendron</taxon>
    </lineage>
</organism>
<evidence type="ECO:0000313" key="5">
    <source>
        <dbReference type="Proteomes" id="UP000626092"/>
    </source>
</evidence>
<gene>
    <name evidence="4" type="ORF">RHSIM_Rhsim13G0183500</name>
</gene>
<sequence>MPSLRSTTKSTFLFIPILVLFISFLLTLSQVSVVDGDCTEQKNNDTLIIGVPGKASFENSVKISNSKNQDERNYSGFCIRVFEEVRRILGSEWRYKFVEFNGTYDELVDSVANKLDHSDVAPVPIDSCRATPPPQPAAEHPPSNPRASSPQCPAPFSGESATTMPPESNPYVSPLPAPASFVKSSSLVANVSEAILELSEDGTLKRLEEVWLAPYKVCLKSYPNMTENMMEENVDSLSLRSFWGLFLFSVGTFTVCFLLFLGHLLRNYCRHQSSQVADVNVSNESVSVRTVRVARYLMNAEIRSPIHGDLHPAVG</sequence>
<dbReference type="OrthoDB" id="5984008at2759"/>
<dbReference type="InterPro" id="IPR015683">
    <property type="entry name" value="Ionotropic_Glu_rcpt"/>
</dbReference>
<comment type="caution">
    <text evidence="4">The sequence shown here is derived from an EMBL/GenBank/DDBJ whole genome shotgun (WGS) entry which is preliminary data.</text>
</comment>
<evidence type="ECO:0000256" key="2">
    <source>
        <dbReference type="SAM" id="Phobius"/>
    </source>
</evidence>
<dbReference type="PANTHER" id="PTHR18966">
    <property type="entry name" value="IONOTROPIC GLUTAMATE RECEPTOR"/>
    <property type="match status" value="1"/>
</dbReference>
<reference evidence="4" key="1">
    <citation type="submission" date="2019-11" db="EMBL/GenBank/DDBJ databases">
        <authorList>
            <person name="Liu Y."/>
            <person name="Hou J."/>
            <person name="Li T.-Q."/>
            <person name="Guan C.-H."/>
            <person name="Wu X."/>
            <person name="Wu H.-Z."/>
            <person name="Ling F."/>
            <person name="Zhang R."/>
            <person name="Shi X.-G."/>
            <person name="Ren J.-P."/>
            <person name="Chen E.-F."/>
            <person name="Sun J.-M."/>
        </authorList>
    </citation>
    <scope>NUCLEOTIDE SEQUENCE</scope>
    <source>
        <strain evidence="4">Adult_tree_wgs_1</strain>
        <tissue evidence="4">Leaves</tissue>
    </source>
</reference>
<proteinExistence type="predicted"/>
<feature type="region of interest" description="Disordered" evidence="1">
    <location>
        <begin position="123"/>
        <end position="169"/>
    </location>
</feature>
<keyword evidence="2" id="KW-0812">Transmembrane</keyword>
<dbReference type="EMBL" id="WJXA01000013">
    <property type="protein sequence ID" value="KAF7120097.1"/>
    <property type="molecule type" value="Genomic_DNA"/>
</dbReference>
<dbReference type="Proteomes" id="UP000626092">
    <property type="component" value="Unassembled WGS sequence"/>
</dbReference>
<feature type="signal peptide" evidence="3">
    <location>
        <begin position="1"/>
        <end position="36"/>
    </location>
</feature>
<keyword evidence="3" id="KW-0732">Signal</keyword>
<protein>
    <submittedName>
        <fullName evidence="4">Uncharacterized protein</fullName>
    </submittedName>
</protein>
<keyword evidence="5" id="KW-1185">Reference proteome</keyword>
<dbReference type="SUPFAM" id="SSF53850">
    <property type="entry name" value="Periplasmic binding protein-like II"/>
    <property type="match status" value="1"/>
</dbReference>
<keyword evidence="2" id="KW-0472">Membrane</keyword>
<evidence type="ECO:0000256" key="1">
    <source>
        <dbReference type="SAM" id="MobiDB-lite"/>
    </source>
</evidence>
<evidence type="ECO:0000256" key="3">
    <source>
        <dbReference type="SAM" id="SignalP"/>
    </source>
</evidence>
<accession>A0A834G1U1</accession>
<keyword evidence="2" id="KW-1133">Transmembrane helix</keyword>